<name>A0A2T7PRK0_POMCA</name>
<organism evidence="2 3">
    <name type="scientific">Pomacea canaliculata</name>
    <name type="common">Golden apple snail</name>
    <dbReference type="NCBI Taxonomy" id="400727"/>
    <lineage>
        <taxon>Eukaryota</taxon>
        <taxon>Metazoa</taxon>
        <taxon>Spiralia</taxon>
        <taxon>Lophotrochozoa</taxon>
        <taxon>Mollusca</taxon>
        <taxon>Gastropoda</taxon>
        <taxon>Caenogastropoda</taxon>
        <taxon>Architaenioglossa</taxon>
        <taxon>Ampullarioidea</taxon>
        <taxon>Ampullariidae</taxon>
        <taxon>Pomacea</taxon>
    </lineage>
</organism>
<feature type="compositionally biased region" description="Basic residues" evidence="1">
    <location>
        <begin position="122"/>
        <end position="131"/>
    </location>
</feature>
<keyword evidence="3" id="KW-1185">Reference proteome</keyword>
<accession>A0A2T7PRK0</accession>
<reference evidence="2 3" key="1">
    <citation type="submission" date="2018-04" db="EMBL/GenBank/DDBJ databases">
        <title>The genome of golden apple snail Pomacea canaliculata provides insight into stress tolerance and invasive adaptation.</title>
        <authorList>
            <person name="Liu C."/>
            <person name="Liu B."/>
            <person name="Ren Y."/>
            <person name="Zhang Y."/>
            <person name="Wang H."/>
            <person name="Li S."/>
            <person name="Jiang F."/>
            <person name="Yin L."/>
            <person name="Zhang G."/>
            <person name="Qian W."/>
            <person name="Fan W."/>
        </authorList>
    </citation>
    <scope>NUCLEOTIDE SEQUENCE [LARGE SCALE GENOMIC DNA]</scope>
    <source>
        <strain evidence="2">SZHN2017</strain>
        <tissue evidence="2">Muscle</tissue>
    </source>
</reference>
<evidence type="ECO:0000313" key="3">
    <source>
        <dbReference type="Proteomes" id="UP000245119"/>
    </source>
</evidence>
<gene>
    <name evidence="2" type="ORF">C0Q70_03018</name>
</gene>
<proteinExistence type="predicted"/>
<sequence>MKSGWLTLGRKNGGGHQLKVLMRSSQLHILGRNRKRRHWRRDSDGLTRLQTSLVLPLCLFQGLTNPGVYHLRVCSSLGLTTVVVGGHEVTRSAVGNVTLLQSSHISHPRRKKNFSSSPPLLARRRHDRSVKRSLSSPAAIRLALASGDVTSA</sequence>
<protein>
    <submittedName>
        <fullName evidence="2">Uncharacterized protein</fullName>
    </submittedName>
</protein>
<feature type="region of interest" description="Disordered" evidence="1">
    <location>
        <begin position="104"/>
        <end position="133"/>
    </location>
</feature>
<dbReference type="EMBL" id="PZQS01000002">
    <property type="protein sequence ID" value="PVD36048.1"/>
    <property type="molecule type" value="Genomic_DNA"/>
</dbReference>
<comment type="caution">
    <text evidence="2">The sequence shown here is derived from an EMBL/GenBank/DDBJ whole genome shotgun (WGS) entry which is preliminary data.</text>
</comment>
<evidence type="ECO:0000313" key="2">
    <source>
        <dbReference type="EMBL" id="PVD36048.1"/>
    </source>
</evidence>
<dbReference type="Proteomes" id="UP000245119">
    <property type="component" value="Linkage Group LG2"/>
</dbReference>
<evidence type="ECO:0000256" key="1">
    <source>
        <dbReference type="SAM" id="MobiDB-lite"/>
    </source>
</evidence>
<dbReference type="AlphaFoldDB" id="A0A2T7PRK0"/>